<dbReference type="OrthoDB" id="24670at2759"/>
<dbReference type="Gene3D" id="1.10.730.10">
    <property type="entry name" value="Isoleucyl-tRNA Synthetase, Domain 1"/>
    <property type="match status" value="1"/>
</dbReference>
<evidence type="ECO:0000313" key="1">
    <source>
        <dbReference type="EMBL" id="CAG8751990.1"/>
    </source>
</evidence>
<dbReference type="AlphaFoldDB" id="A0A9N9IWU8"/>
<gene>
    <name evidence="1" type="ORF">RFULGI_LOCUS13666</name>
</gene>
<comment type="caution">
    <text evidence="1">The sequence shown here is derived from an EMBL/GenBank/DDBJ whole genome shotgun (WGS) entry which is preliminary data.</text>
</comment>
<reference evidence="1" key="1">
    <citation type="submission" date="2021-06" db="EMBL/GenBank/DDBJ databases">
        <authorList>
            <person name="Kallberg Y."/>
            <person name="Tangrot J."/>
            <person name="Rosling A."/>
        </authorList>
    </citation>
    <scope>NUCLEOTIDE SEQUENCE</scope>
    <source>
        <strain evidence="1">IN212</strain>
    </source>
</reference>
<keyword evidence="2" id="KW-1185">Reference proteome</keyword>
<name>A0A9N9IWU8_9GLOM</name>
<organism evidence="1 2">
    <name type="scientific">Racocetra fulgida</name>
    <dbReference type="NCBI Taxonomy" id="60492"/>
    <lineage>
        <taxon>Eukaryota</taxon>
        <taxon>Fungi</taxon>
        <taxon>Fungi incertae sedis</taxon>
        <taxon>Mucoromycota</taxon>
        <taxon>Glomeromycotina</taxon>
        <taxon>Glomeromycetes</taxon>
        <taxon>Diversisporales</taxon>
        <taxon>Gigasporaceae</taxon>
        <taxon>Racocetra</taxon>
    </lineage>
</organism>
<proteinExistence type="predicted"/>
<accession>A0A9N9IWU8</accession>
<protein>
    <submittedName>
        <fullName evidence="1">11905_t:CDS:1</fullName>
    </submittedName>
</protein>
<sequence length="48" mass="5199">MIAYDPVILQTRYRKDLAGQLGNLLSRSTSLALNPSSTVPSKPLIIEG</sequence>
<feature type="non-terminal residue" evidence="1">
    <location>
        <position position="48"/>
    </location>
</feature>
<evidence type="ECO:0000313" key="2">
    <source>
        <dbReference type="Proteomes" id="UP000789396"/>
    </source>
</evidence>
<dbReference type="Proteomes" id="UP000789396">
    <property type="component" value="Unassembled WGS sequence"/>
</dbReference>
<dbReference type="EMBL" id="CAJVPZ010036732">
    <property type="protein sequence ID" value="CAG8751990.1"/>
    <property type="molecule type" value="Genomic_DNA"/>
</dbReference>